<sequence>MIAQSQSGTGKTATFLLAMLSRISTDVHYCQCLCMAPTLKVDSNGYVTDQIVIGTPGTIANWFRGTGEYRIDPSKVVMFVLDEADIMIEEEATYEDSIIDFAHEFVPNPIEFRVKRTQLPLKNIKQFYMCFNDWIEKYQALKDIYGGFEVGQAIIFCATRQEASWLDGKMNLDGHKVYILSGDLDVSQREKVIEDFRSSNFRVLITTNTRQEASWLDGKMNLDGHKVYILSGDLDVSQREKVIEDFRSSNFRVLITTNVCLDIPQVNLIINWNMPTTRTGSADWETYLHRIGRSGRFGKEGIAVNFIVNEEMYLLKELESHFEEEEQQQQQQQHHHHHHHLHRQQLQQQEYKHLLEEEEQQQQQQHHHHHHHHLHRQQLQQQE</sequence>
<gene>
    <name evidence="6" type="ORF">DC041_0009335</name>
</gene>
<accession>A0A430Q5R7</accession>
<evidence type="ECO:0000259" key="5">
    <source>
        <dbReference type="PROSITE" id="PS51194"/>
    </source>
</evidence>
<dbReference type="PROSITE" id="PS51194">
    <property type="entry name" value="HELICASE_CTER"/>
    <property type="match status" value="1"/>
</dbReference>
<evidence type="ECO:0000256" key="2">
    <source>
        <dbReference type="ARBA" id="ARBA00022741"/>
    </source>
</evidence>
<dbReference type="Pfam" id="PF00270">
    <property type="entry name" value="DEAD"/>
    <property type="match status" value="1"/>
</dbReference>
<dbReference type="GO" id="GO:0003724">
    <property type="term" value="F:RNA helicase activity"/>
    <property type="evidence" value="ECO:0007669"/>
    <property type="project" value="UniProtKB-EC"/>
</dbReference>
<feature type="domain" description="Helicase C-terminal" evidence="5">
    <location>
        <begin position="188"/>
        <end position="337"/>
    </location>
</feature>
<keyword evidence="7" id="KW-1185">Reference proteome</keyword>
<feature type="compositionally biased region" description="Basic residues" evidence="4">
    <location>
        <begin position="333"/>
        <end position="343"/>
    </location>
</feature>
<evidence type="ECO:0000256" key="4">
    <source>
        <dbReference type="SAM" id="MobiDB-lite"/>
    </source>
</evidence>
<reference evidence="6 7" key="1">
    <citation type="journal article" date="2019" name="PLoS Pathog.">
        <title>Genome sequence of the bovine parasite Schistosoma bovis Tanzania.</title>
        <authorList>
            <person name="Oey H."/>
            <person name="Zakrzewski M."/>
            <person name="Gobert G."/>
            <person name="Gravermann K."/>
            <person name="Stoye J."/>
            <person name="Jones M."/>
            <person name="Mcmanus D."/>
            <person name="Krause L."/>
        </authorList>
    </citation>
    <scope>NUCLEOTIDE SEQUENCE [LARGE SCALE GENOMIC DNA]</scope>
    <source>
        <strain evidence="6 7">TAN1997</strain>
    </source>
</reference>
<dbReference type="SMART" id="SM00490">
    <property type="entry name" value="HELICc"/>
    <property type="match status" value="1"/>
</dbReference>
<dbReference type="SUPFAM" id="SSF52540">
    <property type="entry name" value="P-loop containing nucleoside triphosphate hydrolases"/>
    <property type="match status" value="2"/>
</dbReference>
<name>A0A430Q5R7_SCHBO</name>
<dbReference type="GO" id="GO:0005524">
    <property type="term" value="F:ATP binding"/>
    <property type="evidence" value="ECO:0007669"/>
    <property type="project" value="UniProtKB-KW"/>
</dbReference>
<proteinExistence type="predicted"/>
<comment type="caution">
    <text evidence="6">The sequence shown here is derived from an EMBL/GenBank/DDBJ whole genome shotgun (WGS) entry which is preliminary data.</text>
</comment>
<dbReference type="EC" id="3.6.4.13" evidence="1"/>
<dbReference type="Pfam" id="PF00271">
    <property type="entry name" value="Helicase_C"/>
    <property type="match status" value="1"/>
</dbReference>
<dbReference type="STRING" id="6184.A0A430Q5R7"/>
<evidence type="ECO:0000256" key="3">
    <source>
        <dbReference type="ARBA" id="ARBA00022840"/>
    </source>
</evidence>
<dbReference type="InterPro" id="IPR001650">
    <property type="entry name" value="Helicase_C-like"/>
</dbReference>
<protein>
    <recommendedName>
        <fullName evidence="1">RNA helicase</fullName>
        <ecNumber evidence="1">3.6.4.13</ecNumber>
    </recommendedName>
</protein>
<evidence type="ECO:0000313" key="7">
    <source>
        <dbReference type="Proteomes" id="UP000290809"/>
    </source>
</evidence>
<dbReference type="InterPro" id="IPR011545">
    <property type="entry name" value="DEAD/DEAH_box_helicase_dom"/>
</dbReference>
<feature type="region of interest" description="Disordered" evidence="4">
    <location>
        <begin position="323"/>
        <end position="383"/>
    </location>
</feature>
<dbReference type="CDD" id="cd18787">
    <property type="entry name" value="SF2_C_DEAD"/>
    <property type="match status" value="1"/>
</dbReference>
<organism evidence="6 7">
    <name type="scientific">Schistosoma bovis</name>
    <name type="common">Blood fluke</name>
    <dbReference type="NCBI Taxonomy" id="6184"/>
    <lineage>
        <taxon>Eukaryota</taxon>
        <taxon>Metazoa</taxon>
        <taxon>Spiralia</taxon>
        <taxon>Lophotrochozoa</taxon>
        <taxon>Platyhelminthes</taxon>
        <taxon>Trematoda</taxon>
        <taxon>Digenea</taxon>
        <taxon>Strigeidida</taxon>
        <taxon>Schistosomatoidea</taxon>
        <taxon>Schistosomatidae</taxon>
        <taxon>Schistosoma</taxon>
    </lineage>
</organism>
<feature type="compositionally biased region" description="Basic residues" evidence="4">
    <location>
        <begin position="365"/>
        <end position="376"/>
    </location>
</feature>
<dbReference type="AlphaFoldDB" id="A0A430Q5R7"/>
<evidence type="ECO:0000313" key="6">
    <source>
        <dbReference type="EMBL" id="RTG83017.1"/>
    </source>
</evidence>
<keyword evidence="3" id="KW-0067">ATP-binding</keyword>
<dbReference type="InterPro" id="IPR027417">
    <property type="entry name" value="P-loop_NTPase"/>
</dbReference>
<keyword evidence="2" id="KW-0547">Nucleotide-binding</keyword>
<dbReference type="Proteomes" id="UP000290809">
    <property type="component" value="Unassembled WGS sequence"/>
</dbReference>
<dbReference type="PANTHER" id="PTHR47958">
    <property type="entry name" value="ATP-DEPENDENT RNA HELICASE DBP3"/>
    <property type="match status" value="1"/>
</dbReference>
<evidence type="ECO:0000256" key="1">
    <source>
        <dbReference type="ARBA" id="ARBA00012552"/>
    </source>
</evidence>
<dbReference type="Gene3D" id="3.40.50.300">
    <property type="entry name" value="P-loop containing nucleotide triphosphate hydrolases"/>
    <property type="match status" value="4"/>
</dbReference>
<dbReference type="GO" id="GO:0003676">
    <property type="term" value="F:nucleic acid binding"/>
    <property type="evidence" value="ECO:0007669"/>
    <property type="project" value="InterPro"/>
</dbReference>
<dbReference type="EMBL" id="QMKO01002611">
    <property type="protein sequence ID" value="RTG83017.1"/>
    <property type="molecule type" value="Genomic_DNA"/>
</dbReference>